<keyword evidence="1" id="KW-0472">Membrane</keyword>
<organism evidence="2 3">
    <name type="scientific">Flavobacterium laiguense</name>
    <dbReference type="NCBI Taxonomy" id="2169409"/>
    <lineage>
        <taxon>Bacteria</taxon>
        <taxon>Pseudomonadati</taxon>
        <taxon>Bacteroidota</taxon>
        <taxon>Flavobacteriia</taxon>
        <taxon>Flavobacteriales</taxon>
        <taxon>Flavobacteriaceae</taxon>
        <taxon>Flavobacterium</taxon>
    </lineage>
</organism>
<dbReference type="EMBL" id="QCZH01000005">
    <property type="protein sequence ID" value="PWA09927.1"/>
    <property type="molecule type" value="Genomic_DNA"/>
</dbReference>
<dbReference type="AlphaFoldDB" id="A0A2U1JXJ7"/>
<keyword evidence="1" id="KW-1133">Transmembrane helix</keyword>
<evidence type="ECO:0000313" key="2">
    <source>
        <dbReference type="EMBL" id="PWA09927.1"/>
    </source>
</evidence>
<keyword evidence="3" id="KW-1185">Reference proteome</keyword>
<feature type="transmembrane region" description="Helical" evidence="1">
    <location>
        <begin position="91"/>
        <end position="109"/>
    </location>
</feature>
<accession>A0A2U1JXJ7</accession>
<evidence type="ECO:0008006" key="4">
    <source>
        <dbReference type="Google" id="ProtNLM"/>
    </source>
</evidence>
<evidence type="ECO:0000256" key="1">
    <source>
        <dbReference type="SAM" id="Phobius"/>
    </source>
</evidence>
<gene>
    <name evidence="2" type="ORF">DB891_07080</name>
</gene>
<keyword evidence="1" id="KW-0812">Transmembrane</keyword>
<protein>
    <recommendedName>
        <fullName evidence="4">DUF1640 domain-containing protein</fullName>
    </recommendedName>
</protein>
<dbReference type="OrthoDB" id="1725737at2"/>
<comment type="caution">
    <text evidence="2">The sequence shown here is derived from an EMBL/GenBank/DDBJ whole genome shotgun (WGS) entry which is preliminary data.</text>
</comment>
<name>A0A2U1JXJ7_9FLAO</name>
<proteinExistence type="predicted"/>
<dbReference type="Proteomes" id="UP000245618">
    <property type="component" value="Unassembled WGS sequence"/>
</dbReference>
<sequence>MSTTEIKLYDIFRNDLKLSDEKAKLFAEVVQETIQNEVKHEQTEFKSVLKEDFYKVDIKIEQMNAKFEQMNTKIEGVRGEIKDSKADMIKWMFAFWVTIILMLLANFFLKK</sequence>
<evidence type="ECO:0000313" key="3">
    <source>
        <dbReference type="Proteomes" id="UP000245618"/>
    </source>
</evidence>
<reference evidence="2 3" key="1">
    <citation type="submission" date="2018-04" db="EMBL/GenBank/DDBJ databases">
        <title>Flavobacterium sp. nov., isolated from glacier ice.</title>
        <authorList>
            <person name="Liu Q."/>
            <person name="Xin Y.-H."/>
        </authorList>
    </citation>
    <scope>NUCLEOTIDE SEQUENCE [LARGE SCALE GENOMIC DNA]</scope>
    <source>
        <strain evidence="2 3">LB2P30</strain>
    </source>
</reference>
<dbReference type="RefSeq" id="WP_116761979.1">
    <property type="nucleotide sequence ID" value="NZ_QCZH01000005.1"/>
</dbReference>